<comment type="caution">
    <text evidence="1">The sequence shown here is derived from an EMBL/GenBank/DDBJ whole genome shotgun (WGS) entry which is preliminary data.</text>
</comment>
<evidence type="ECO:0000313" key="1">
    <source>
        <dbReference type="EMBL" id="KKO17961.1"/>
    </source>
</evidence>
<gene>
    <name evidence="1" type="ORF">BROFUL_03359</name>
</gene>
<evidence type="ECO:0000313" key="2">
    <source>
        <dbReference type="Proteomes" id="UP000034954"/>
    </source>
</evidence>
<accession>A0A0M2USJ5</accession>
<keyword evidence="2" id="KW-1185">Reference proteome</keyword>
<dbReference type="Proteomes" id="UP000034954">
    <property type="component" value="Unassembled WGS sequence"/>
</dbReference>
<dbReference type="AlphaFoldDB" id="A0A0M2USJ5"/>
<sequence>MGKQQFLRQIRSFEDLILKHTEKMEKEKAKPVPYDSVSPLPFFAPHFSPVIKKVLTVFL</sequence>
<name>A0A0M2USJ5_9BACT</name>
<proteinExistence type="predicted"/>
<organism evidence="1 2">
    <name type="scientific">Candidatus Brocadia fulgida</name>
    <dbReference type="NCBI Taxonomy" id="380242"/>
    <lineage>
        <taxon>Bacteria</taxon>
        <taxon>Pseudomonadati</taxon>
        <taxon>Planctomycetota</taxon>
        <taxon>Candidatus Brocadiia</taxon>
        <taxon>Candidatus Brocadiales</taxon>
        <taxon>Candidatus Brocadiaceae</taxon>
        <taxon>Candidatus Brocadia</taxon>
    </lineage>
</organism>
<protein>
    <submittedName>
        <fullName evidence="1">Uncharacterized protein</fullName>
    </submittedName>
</protein>
<reference evidence="1 2" key="1">
    <citation type="journal article" date="2013" name="BMC Microbiol.">
        <title>Identification of the type II cytochrome c maturation pathway in anammox bacteria by comparative genomics.</title>
        <authorList>
            <person name="Ferousi C."/>
            <person name="Speth D.R."/>
            <person name="Reimann J."/>
            <person name="Op den Camp H.J."/>
            <person name="Allen J.W."/>
            <person name="Keltjens J.T."/>
            <person name="Jetten M.S."/>
        </authorList>
    </citation>
    <scope>NUCLEOTIDE SEQUENCE [LARGE SCALE GENOMIC DNA]</scope>
    <source>
        <strain evidence="1">RU1</strain>
    </source>
</reference>
<dbReference type="EMBL" id="LAQJ01000307">
    <property type="protein sequence ID" value="KKO17961.1"/>
    <property type="molecule type" value="Genomic_DNA"/>
</dbReference>